<proteinExistence type="predicted"/>
<sequence>MIRAGLLLLLALLHALAALAQPASPPGGTDGRDVFMLVEASGHRLSLFDAERRTVLQRLDSEHALQGAPRFAPDGRHAFFAAADGWVVKFELWPLRLAAQAQVGTALRAIALSGDGRWLLAGNAAPRTAVLLDTDLRAVKTFALQTLDGRRDSRVADVLDVAPRRSFVVALQDIAELWEISYDPQAPPIYDGLVHDYKMGEAIAKPGYQNARRTPLDAPLGELMSGPNAAYAIGATAPGADDAARVLVVNLDVRRAIASLPIDGAPNPAGGLVFERQGVPLLAMPNSRQGLVSVIDTRTWRPVASLATPAPGEALRSQPDTPYAWVDAGPALSILDTRTLAAVAEVRGPADARLGPVQFTRDGRLALTMAQAGGEGALLIHDAVTLGLVARIPLERPVGVYRVPGPVARPAPQR</sequence>
<feature type="signal peptide" evidence="1">
    <location>
        <begin position="1"/>
        <end position="20"/>
    </location>
</feature>
<dbReference type="PANTHER" id="PTHR47197:SF3">
    <property type="entry name" value="DIHYDRO-HEME D1 DEHYDROGENASE"/>
    <property type="match status" value="1"/>
</dbReference>
<dbReference type="InterPro" id="IPR003143">
    <property type="entry name" value="Cyt_cd1_C_sf"/>
</dbReference>
<dbReference type="PANTHER" id="PTHR47197">
    <property type="entry name" value="PROTEIN NIRF"/>
    <property type="match status" value="1"/>
</dbReference>
<evidence type="ECO:0000313" key="3">
    <source>
        <dbReference type="Proteomes" id="UP001589834"/>
    </source>
</evidence>
<protein>
    <submittedName>
        <fullName evidence="2">Cytochrome D1 domain-containing protein</fullName>
    </submittedName>
</protein>
<name>A0ABV6PVQ7_9BURK</name>
<keyword evidence="1" id="KW-0732">Signal</keyword>
<dbReference type="Pfam" id="PF02239">
    <property type="entry name" value="Cytochrom_D1"/>
    <property type="match status" value="1"/>
</dbReference>
<feature type="chain" id="PRO_5046988094" evidence="1">
    <location>
        <begin position="21"/>
        <end position="414"/>
    </location>
</feature>
<reference evidence="2 3" key="1">
    <citation type="submission" date="2024-09" db="EMBL/GenBank/DDBJ databases">
        <authorList>
            <person name="Sun Q."/>
            <person name="Mori K."/>
        </authorList>
    </citation>
    <scope>NUCLEOTIDE SEQUENCE [LARGE SCALE GENOMIC DNA]</scope>
    <source>
        <strain evidence="2 3">NCAIM B.02336</strain>
    </source>
</reference>
<gene>
    <name evidence="2" type="ORF">ACFFGG_11265</name>
</gene>
<keyword evidence="3" id="KW-1185">Reference proteome</keyword>
<comment type="caution">
    <text evidence="2">The sequence shown here is derived from an EMBL/GenBank/DDBJ whole genome shotgun (WGS) entry which is preliminary data.</text>
</comment>
<dbReference type="Gene3D" id="2.140.10.20">
    <property type="entry name" value="C-terminal (heme d1) domain of cytochrome cd1-nitrite reductase"/>
    <property type="match status" value="2"/>
</dbReference>
<dbReference type="EMBL" id="JBHLTN010000021">
    <property type="protein sequence ID" value="MFC0593138.1"/>
    <property type="molecule type" value="Genomic_DNA"/>
</dbReference>
<organism evidence="2 3">
    <name type="scientific">Ottowia pentelensis</name>
    <dbReference type="NCBI Taxonomy" id="511108"/>
    <lineage>
        <taxon>Bacteria</taxon>
        <taxon>Pseudomonadati</taxon>
        <taxon>Pseudomonadota</taxon>
        <taxon>Betaproteobacteria</taxon>
        <taxon>Burkholderiales</taxon>
        <taxon>Comamonadaceae</taxon>
        <taxon>Ottowia</taxon>
    </lineage>
</organism>
<dbReference type="RefSeq" id="WP_377483100.1">
    <property type="nucleotide sequence ID" value="NZ_JBHLTN010000021.1"/>
</dbReference>
<dbReference type="Proteomes" id="UP001589834">
    <property type="component" value="Unassembled WGS sequence"/>
</dbReference>
<dbReference type="InterPro" id="IPR051200">
    <property type="entry name" value="Host-pathogen_enzymatic-act"/>
</dbReference>
<accession>A0ABV6PVQ7</accession>
<evidence type="ECO:0000256" key="1">
    <source>
        <dbReference type="SAM" id="SignalP"/>
    </source>
</evidence>
<evidence type="ECO:0000313" key="2">
    <source>
        <dbReference type="EMBL" id="MFC0593138.1"/>
    </source>
</evidence>
<dbReference type="InterPro" id="IPR011048">
    <property type="entry name" value="Haem_d1_sf"/>
</dbReference>
<dbReference type="SUPFAM" id="SSF51004">
    <property type="entry name" value="C-terminal (heme d1) domain of cytochrome cd1-nitrite reductase"/>
    <property type="match status" value="1"/>
</dbReference>